<sequence length="41" mass="4448">MPVSLNMPGKVADFLRAADLDDAEQAALDHGRAIRRGQGQR</sequence>
<reference evidence="2" key="1">
    <citation type="submission" date="2017-06" db="EMBL/GenBank/DDBJ databases">
        <authorList>
            <person name="Varghese N."/>
            <person name="Submissions S."/>
        </authorList>
    </citation>
    <scope>NUCLEOTIDE SEQUENCE [LARGE SCALE GENOMIC DNA]</scope>
    <source>
        <strain evidence="2">DSM 44485</strain>
    </source>
</reference>
<protein>
    <submittedName>
        <fullName evidence="1">Uncharacterized protein</fullName>
    </submittedName>
</protein>
<dbReference type="AlphaFoldDB" id="A0A238Z796"/>
<proteinExistence type="predicted"/>
<evidence type="ECO:0000313" key="1">
    <source>
        <dbReference type="EMBL" id="SNR79100.1"/>
    </source>
</evidence>
<dbReference type="EMBL" id="FZNP01000007">
    <property type="protein sequence ID" value="SNR79100.1"/>
    <property type="molecule type" value="Genomic_DNA"/>
</dbReference>
<keyword evidence="2" id="KW-1185">Reference proteome</keyword>
<evidence type="ECO:0000313" key="2">
    <source>
        <dbReference type="Proteomes" id="UP000198420"/>
    </source>
</evidence>
<dbReference type="Proteomes" id="UP000198420">
    <property type="component" value="Unassembled WGS sequence"/>
</dbReference>
<accession>A0A238Z796</accession>
<gene>
    <name evidence="1" type="ORF">SAMN06265355_10713</name>
</gene>
<organism evidence="1 2">
    <name type="scientific">Actinomadura mexicana</name>
    <dbReference type="NCBI Taxonomy" id="134959"/>
    <lineage>
        <taxon>Bacteria</taxon>
        <taxon>Bacillati</taxon>
        <taxon>Actinomycetota</taxon>
        <taxon>Actinomycetes</taxon>
        <taxon>Streptosporangiales</taxon>
        <taxon>Thermomonosporaceae</taxon>
        <taxon>Actinomadura</taxon>
    </lineage>
</organism>
<name>A0A238Z796_9ACTN</name>